<protein>
    <submittedName>
        <fullName evidence="1">Uncharacterized protein</fullName>
    </submittedName>
</protein>
<dbReference type="EMBL" id="CAOJ01017825">
    <property type="protein sequence ID" value="CCO37905.1"/>
    <property type="molecule type" value="Genomic_DNA"/>
</dbReference>
<dbReference type="HOGENOM" id="CLU_2428602_0_0_1"/>
<organism evidence="1 2">
    <name type="scientific">Thanatephorus cucumeris (strain AG1-IB / isolate 7/3/14)</name>
    <name type="common">Lettuce bottom rot fungus</name>
    <name type="synonym">Rhizoctonia solani</name>
    <dbReference type="NCBI Taxonomy" id="1108050"/>
    <lineage>
        <taxon>Eukaryota</taxon>
        <taxon>Fungi</taxon>
        <taxon>Dikarya</taxon>
        <taxon>Basidiomycota</taxon>
        <taxon>Agaricomycotina</taxon>
        <taxon>Agaricomycetes</taxon>
        <taxon>Cantharellales</taxon>
        <taxon>Ceratobasidiaceae</taxon>
        <taxon>Rhizoctonia</taxon>
        <taxon>Rhizoctonia solani AG-1</taxon>
    </lineage>
</organism>
<dbReference type="Proteomes" id="UP000012065">
    <property type="component" value="Unassembled WGS sequence"/>
</dbReference>
<comment type="caution">
    <text evidence="1">The sequence shown here is derived from an EMBL/GenBank/DDBJ whole genome shotgun (WGS) entry which is preliminary data.</text>
</comment>
<gene>
    <name evidence="1" type="ORF">BN14_12065</name>
</gene>
<evidence type="ECO:0000313" key="1">
    <source>
        <dbReference type="EMBL" id="CCO37905.1"/>
    </source>
</evidence>
<reference evidence="1 2" key="1">
    <citation type="journal article" date="2013" name="J. Biotechnol.">
        <title>Establishment and interpretation of the genome sequence of the phytopathogenic fungus Rhizoctonia solani AG1-IB isolate 7/3/14.</title>
        <authorList>
            <person name="Wibberg D.W."/>
            <person name="Jelonek L.J."/>
            <person name="Rupp O.R."/>
            <person name="Hennig M.H."/>
            <person name="Eikmeyer F.E."/>
            <person name="Goesmann A.G."/>
            <person name="Hartmann A.H."/>
            <person name="Borriss R.B."/>
            <person name="Grosch R.G."/>
            <person name="Puehler A.P."/>
            <person name="Schlueter A.S."/>
        </authorList>
    </citation>
    <scope>NUCLEOTIDE SEQUENCE [LARGE SCALE GENOMIC DNA]</scope>
    <source>
        <strain evidence="2">AG1-IB / isolate 7/3/14</strain>
    </source>
</reference>
<proteinExistence type="predicted"/>
<name>M5CF50_THACB</name>
<evidence type="ECO:0000313" key="2">
    <source>
        <dbReference type="Proteomes" id="UP000012065"/>
    </source>
</evidence>
<dbReference type="AlphaFoldDB" id="M5CF50"/>
<sequence>MLDGATPPSPPSTPDSHIKDCLVAFKAKSGIDLLRHVDALKHRDLTPNVIPKVPHDHLASLLGISEGKTLLYQQFCSDWSARLMLKLAAHT</sequence>
<accession>M5CF50</accession>